<dbReference type="Gene3D" id="3.40.30.10">
    <property type="entry name" value="Glutaredoxin"/>
    <property type="match status" value="1"/>
</dbReference>
<dbReference type="GeneID" id="31358352"/>
<organism evidence="1 2">
    <name type="scientific">Heterostelium pallidum (strain ATCC 26659 / Pp 5 / PN500)</name>
    <name type="common">Cellular slime mold</name>
    <name type="synonym">Polysphondylium pallidum</name>
    <dbReference type="NCBI Taxonomy" id="670386"/>
    <lineage>
        <taxon>Eukaryota</taxon>
        <taxon>Amoebozoa</taxon>
        <taxon>Evosea</taxon>
        <taxon>Eumycetozoa</taxon>
        <taxon>Dictyostelia</taxon>
        <taxon>Acytosteliales</taxon>
        <taxon>Acytosteliaceae</taxon>
        <taxon>Heterostelium</taxon>
    </lineage>
</organism>
<dbReference type="InParanoid" id="D3B364"/>
<protein>
    <recommendedName>
        <fullName evidence="3">Thioredoxin domain-containing protein</fullName>
    </recommendedName>
</protein>
<evidence type="ECO:0000313" key="2">
    <source>
        <dbReference type="Proteomes" id="UP000001396"/>
    </source>
</evidence>
<reference evidence="1 2" key="1">
    <citation type="journal article" date="2011" name="Genome Res.">
        <title>Phylogeny-wide analysis of social amoeba genomes highlights ancient origins for complex intercellular communication.</title>
        <authorList>
            <person name="Heidel A.J."/>
            <person name="Lawal H.M."/>
            <person name="Felder M."/>
            <person name="Schilde C."/>
            <person name="Helps N.R."/>
            <person name="Tunggal B."/>
            <person name="Rivero F."/>
            <person name="John U."/>
            <person name="Schleicher M."/>
            <person name="Eichinger L."/>
            <person name="Platzer M."/>
            <person name="Noegel A.A."/>
            <person name="Schaap P."/>
            <person name="Gloeckner G."/>
        </authorList>
    </citation>
    <scope>NUCLEOTIDE SEQUENCE [LARGE SCALE GENOMIC DNA]</scope>
    <source>
        <strain evidence="2">ATCC 26659 / Pp 5 / PN500</strain>
    </source>
</reference>
<keyword evidence="2" id="KW-1185">Reference proteome</keyword>
<dbReference type="EMBL" id="ADBJ01000010">
    <property type="protein sequence ID" value="EFA83762.1"/>
    <property type="molecule type" value="Genomic_DNA"/>
</dbReference>
<evidence type="ECO:0008006" key="3">
    <source>
        <dbReference type="Google" id="ProtNLM"/>
    </source>
</evidence>
<comment type="caution">
    <text evidence="1">The sequence shown here is derived from an EMBL/GenBank/DDBJ whole genome shotgun (WGS) entry which is preliminary data.</text>
</comment>
<gene>
    <name evidence="1" type="ORF">PPL_02829</name>
</gene>
<dbReference type="RefSeq" id="XP_020435879.1">
    <property type="nucleotide sequence ID" value="XM_020573807.1"/>
</dbReference>
<dbReference type="Proteomes" id="UP000001396">
    <property type="component" value="Unassembled WGS sequence"/>
</dbReference>
<sequence length="120" mass="13711">MSLPEFISSWSQISNKEDFMFQLNDADENQLTVVYFGQPNCIACDLVKDFMRALPGRYPNAVFFQVPFGSSVTVDCMWANDVAIYPFVKVFKNFTTVQNHMGYVTGSGTTMIDNLIKKYY</sequence>
<accession>D3B364</accession>
<evidence type="ECO:0000313" key="1">
    <source>
        <dbReference type="EMBL" id="EFA83762.1"/>
    </source>
</evidence>
<dbReference type="AlphaFoldDB" id="D3B364"/>
<proteinExistence type="predicted"/>
<dbReference type="SUPFAM" id="SSF52833">
    <property type="entry name" value="Thioredoxin-like"/>
    <property type="match status" value="1"/>
</dbReference>
<dbReference type="InterPro" id="IPR036249">
    <property type="entry name" value="Thioredoxin-like_sf"/>
</dbReference>
<name>D3B364_HETP5</name>